<evidence type="ECO:0008006" key="3">
    <source>
        <dbReference type="Google" id="ProtNLM"/>
    </source>
</evidence>
<gene>
    <name evidence="1" type="ORF">L9Z73_10830</name>
</gene>
<dbReference type="SUPFAM" id="SSF51735">
    <property type="entry name" value="NAD(P)-binding Rossmann-fold domains"/>
    <property type="match status" value="1"/>
</dbReference>
<dbReference type="InterPro" id="IPR036291">
    <property type="entry name" value="NAD(P)-bd_dom_sf"/>
</dbReference>
<dbReference type="RefSeq" id="WP_247399924.1">
    <property type="nucleotide sequence ID" value="NZ_JAKNRV010000076.1"/>
</dbReference>
<proteinExistence type="predicted"/>
<organism evidence="1 2">
    <name type="scientific">Pseudomonas emilianonis</name>
    <dbReference type="NCBI Taxonomy" id="2915812"/>
    <lineage>
        <taxon>Bacteria</taxon>
        <taxon>Pseudomonadati</taxon>
        <taxon>Pseudomonadota</taxon>
        <taxon>Gammaproteobacteria</taxon>
        <taxon>Pseudomonadales</taxon>
        <taxon>Pseudomonadaceae</taxon>
        <taxon>Pseudomonas</taxon>
    </lineage>
</organism>
<keyword evidence="2" id="KW-1185">Reference proteome</keyword>
<sequence length="56" mass="5556">MIHTQSPIESGFDGTTTALQALAGKDLHGMTAIVTGGYSGIGLEAVRVLAGAGVTL</sequence>
<reference evidence="1 2" key="1">
    <citation type="submission" date="2022-02" db="EMBL/GenBank/DDBJ databases">
        <title>Comparative genomics of the first Antarctic Pseudomonas spp. capable of biotransforming 2,4,6-Trinitrotoluene.</title>
        <authorList>
            <person name="Cabrera M.A."/>
            <person name="Marquez S.L."/>
            <person name="Perez-Donoso J.M."/>
        </authorList>
    </citation>
    <scope>NUCLEOTIDE SEQUENCE [LARGE SCALE GENOMIC DNA]</scope>
    <source>
        <strain evidence="1 2">TNT11</strain>
    </source>
</reference>
<evidence type="ECO:0000313" key="1">
    <source>
        <dbReference type="EMBL" id="MCK1784827.1"/>
    </source>
</evidence>
<dbReference type="Gene3D" id="3.40.50.720">
    <property type="entry name" value="NAD(P)-binding Rossmann-like Domain"/>
    <property type="match status" value="1"/>
</dbReference>
<dbReference type="EMBL" id="JAKNRV010000076">
    <property type="protein sequence ID" value="MCK1784827.1"/>
    <property type="molecule type" value="Genomic_DNA"/>
</dbReference>
<name>A0ABT0EGR7_9PSED</name>
<protein>
    <recommendedName>
        <fullName evidence="3">Oxidoreductase</fullName>
    </recommendedName>
</protein>
<accession>A0ABT0EGR7</accession>
<evidence type="ECO:0000313" key="2">
    <source>
        <dbReference type="Proteomes" id="UP001317085"/>
    </source>
</evidence>
<comment type="caution">
    <text evidence="1">The sequence shown here is derived from an EMBL/GenBank/DDBJ whole genome shotgun (WGS) entry which is preliminary data.</text>
</comment>
<dbReference type="Proteomes" id="UP001317085">
    <property type="component" value="Unassembled WGS sequence"/>
</dbReference>